<evidence type="ECO:0000313" key="2">
    <source>
        <dbReference type="Proteomes" id="UP001057402"/>
    </source>
</evidence>
<organism evidence="1 2">
    <name type="scientific">Melastoma candidum</name>
    <dbReference type="NCBI Taxonomy" id="119954"/>
    <lineage>
        <taxon>Eukaryota</taxon>
        <taxon>Viridiplantae</taxon>
        <taxon>Streptophyta</taxon>
        <taxon>Embryophyta</taxon>
        <taxon>Tracheophyta</taxon>
        <taxon>Spermatophyta</taxon>
        <taxon>Magnoliopsida</taxon>
        <taxon>eudicotyledons</taxon>
        <taxon>Gunneridae</taxon>
        <taxon>Pentapetalae</taxon>
        <taxon>rosids</taxon>
        <taxon>malvids</taxon>
        <taxon>Myrtales</taxon>
        <taxon>Melastomataceae</taxon>
        <taxon>Melastomatoideae</taxon>
        <taxon>Melastomateae</taxon>
        <taxon>Melastoma</taxon>
    </lineage>
</organism>
<reference evidence="2" key="1">
    <citation type="journal article" date="2023" name="Front. Plant Sci.">
        <title>Chromosomal-level genome assembly of Melastoma candidum provides insights into trichome evolution.</title>
        <authorList>
            <person name="Zhong Y."/>
            <person name="Wu W."/>
            <person name="Sun C."/>
            <person name="Zou P."/>
            <person name="Liu Y."/>
            <person name="Dai S."/>
            <person name="Zhou R."/>
        </authorList>
    </citation>
    <scope>NUCLEOTIDE SEQUENCE [LARGE SCALE GENOMIC DNA]</scope>
</reference>
<keyword evidence="2" id="KW-1185">Reference proteome</keyword>
<dbReference type="EMBL" id="CM042884">
    <property type="protein sequence ID" value="KAI4369025.1"/>
    <property type="molecule type" value="Genomic_DNA"/>
</dbReference>
<protein>
    <submittedName>
        <fullName evidence="1">Uncharacterized protein</fullName>
    </submittedName>
</protein>
<evidence type="ECO:0000313" key="1">
    <source>
        <dbReference type="EMBL" id="KAI4369025.1"/>
    </source>
</evidence>
<name>A0ACB9QQY6_9MYRT</name>
<accession>A0ACB9QQY6</accession>
<comment type="caution">
    <text evidence="1">The sequence shown here is derived from an EMBL/GenBank/DDBJ whole genome shotgun (WGS) entry which is preliminary data.</text>
</comment>
<sequence length="186" mass="20635">MHFCVMDSFHCLPPSPSPRRGLRGNRPSLLRVHRGSHSIRKFPGKALGVGGQPGQLPPPPPVIIHELSPEVIHVSPEGFKETVQRLTGRPSNPCFEVCKEQVRLSQVPYLTRGEVSTSTFGMVPSQLDFPTGMPPDSAPIPSSGANQEFSIYDMWPEFNGDNPTTNRYDTNSPSQSLDDFFRFTNF</sequence>
<dbReference type="Proteomes" id="UP001057402">
    <property type="component" value="Chromosome 5"/>
</dbReference>
<proteinExistence type="predicted"/>
<gene>
    <name evidence="1" type="ORF">MLD38_017518</name>
</gene>